<dbReference type="AlphaFoldDB" id="A0A1I7ZTP6"/>
<dbReference type="InterPro" id="IPR013783">
    <property type="entry name" value="Ig-like_fold"/>
</dbReference>
<feature type="domain" description="Dystroglycan-type cadherin-like" evidence="5">
    <location>
        <begin position="11"/>
        <end position="119"/>
    </location>
</feature>
<feature type="chain" id="PRO_5009313893" evidence="4">
    <location>
        <begin position="22"/>
        <end position="467"/>
    </location>
</feature>
<evidence type="ECO:0000256" key="4">
    <source>
        <dbReference type="SAM" id="SignalP"/>
    </source>
</evidence>
<evidence type="ECO:0000313" key="6">
    <source>
        <dbReference type="Proteomes" id="UP000095287"/>
    </source>
</evidence>
<name>A0A1I7ZTP6_9BILA</name>
<feature type="region of interest" description="Disordered" evidence="2">
    <location>
        <begin position="438"/>
        <end position="467"/>
    </location>
</feature>
<comment type="subcellular location">
    <subcellularLocation>
        <location evidence="1">Cell membrane</location>
        <location evidence="1">Sarcolemma</location>
    </subcellularLocation>
</comment>
<keyword evidence="6" id="KW-1185">Reference proteome</keyword>
<dbReference type="Gene3D" id="2.60.40.10">
    <property type="entry name" value="Immunoglobulins"/>
    <property type="match status" value="1"/>
</dbReference>
<dbReference type="WBParaSite" id="L893_g29828.t1">
    <property type="protein sequence ID" value="L893_g29828.t1"/>
    <property type="gene ID" value="L893_g29828"/>
</dbReference>
<dbReference type="InterPro" id="IPR008908">
    <property type="entry name" value="Sarcoglycan_alpha/epsilon"/>
</dbReference>
<organism evidence="6 7">
    <name type="scientific">Steinernema glaseri</name>
    <dbReference type="NCBI Taxonomy" id="37863"/>
    <lineage>
        <taxon>Eukaryota</taxon>
        <taxon>Metazoa</taxon>
        <taxon>Ecdysozoa</taxon>
        <taxon>Nematoda</taxon>
        <taxon>Chromadorea</taxon>
        <taxon>Rhabditida</taxon>
        <taxon>Tylenchina</taxon>
        <taxon>Panagrolaimomorpha</taxon>
        <taxon>Strongyloidoidea</taxon>
        <taxon>Steinernematidae</taxon>
        <taxon>Steinernema</taxon>
    </lineage>
</organism>
<keyword evidence="3" id="KW-0472">Membrane</keyword>
<protein>
    <submittedName>
        <fullName evidence="7">CADG domain-containing protein</fullName>
    </submittedName>
</protein>
<dbReference type="InterPro" id="IPR015919">
    <property type="entry name" value="Cadherin-like_sf"/>
</dbReference>
<feature type="region of interest" description="Disordered" evidence="2">
    <location>
        <begin position="385"/>
        <end position="425"/>
    </location>
</feature>
<feature type="compositionally biased region" description="Polar residues" evidence="2">
    <location>
        <begin position="395"/>
        <end position="410"/>
    </location>
</feature>
<sequence length="467" mass="52823">MRCAPLLVIAITAALIPSSQQYNEIKATKGKFFVYQLHSNSFFRKTVDVKWSASMNGKPDLPHWLHLVPSRHRPLAFLMGTPVTALKQLVVHVIARRYDSHEVADQFFTIALNEDHRYNSSTHQIVELHVKNEDAEELINGRGGRLANIEKAIKETFRGRNVNAYIYNILPSANPPPESLRFVGRQKLGAILQVGTQNRFHTNIENLIRGLKSNPQYCNRNALIPLNRQFAQIFEIDWCQFDLKNLTHAPPQIPEIAEQRVAHFGALPLPNAETQVTNGGTPIPPYYAKHYFWDSVLIIPLLLVIIIVLVLGLSLIFFGRREGQHWRDYKTSREQMQEYLTIRDSQKHLRELSVQRQMLSMASERAPTETPSGIHAFLQLKENSAEGAAGKEQSHANTPFSRSRSRSNLPSGEGETRPLIVPNSAVGKQTVAEAVKATGSSLHLYRNPFDDEALTDEEEYGESDNEK</sequence>
<dbReference type="Proteomes" id="UP000095287">
    <property type="component" value="Unplaced"/>
</dbReference>
<evidence type="ECO:0000259" key="5">
    <source>
        <dbReference type="SMART" id="SM00736"/>
    </source>
</evidence>
<dbReference type="GO" id="GO:0005509">
    <property type="term" value="F:calcium ion binding"/>
    <property type="evidence" value="ECO:0007669"/>
    <property type="project" value="InterPro"/>
</dbReference>
<keyword evidence="3" id="KW-1133">Transmembrane helix</keyword>
<dbReference type="InterPro" id="IPR006644">
    <property type="entry name" value="Cadg"/>
</dbReference>
<keyword evidence="4" id="KW-0732">Signal</keyword>
<dbReference type="GO" id="GO:0016012">
    <property type="term" value="C:sarcoglycan complex"/>
    <property type="evidence" value="ECO:0007669"/>
    <property type="project" value="InterPro"/>
</dbReference>
<evidence type="ECO:0000256" key="3">
    <source>
        <dbReference type="SAM" id="Phobius"/>
    </source>
</evidence>
<dbReference type="GO" id="GO:0042383">
    <property type="term" value="C:sarcolemma"/>
    <property type="evidence" value="ECO:0007669"/>
    <property type="project" value="UniProtKB-SubCell"/>
</dbReference>
<feature type="signal peptide" evidence="4">
    <location>
        <begin position="1"/>
        <end position="21"/>
    </location>
</feature>
<feature type="transmembrane region" description="Helical" evidence="3">
    <location>
        <begin position="291"/>
        <end position="318"/>
    </location>
</feature>
<proteinExistence type="predicted"/>
<feature type="compositionally biased region" description="Acidic residues" evidence="2">
    <location>
        <begin position="450"/>
        <end position="467"/>
    </location>
</feature>
<keyword evidence="3" id="KW-0812">Transmembrane</keyword>
<accession>A0A1I7ZTP6</accession>
<evidence type="ECO:0000256" key="1">
    <source>
        <dbReference type="ARBA" id="ARBA00004135"/>
    </source>
</evidence>
<dbReference type="SUPFAM" id="SSF49313">
    <property type="entry name" value="Cadherin-like"/>
    <property type="match status" value="1"/>
</dbReference>
<evidence type="ECO:0000313" key="7">
    <source>
        <dbReference type="WBParaSite" id="L893_g29828.t1"/>
    </source>
</evidence>
<evidence type="ECO:0000256" key="2">
    <source>
        <dbReference type="SAM" id="MobiDB-lite"/>
    </source>
</evidence>
<dbReference type="PANTHER" id="PTHR10132:SF14">
    <property type="entry name" value="SARCOGLYCAN ALPHA, ISOFORM C"/>
    <property type="match status" value="1"/>
</dbReference>
<dbReference type="PANTHER" id="PTHR10132">
    <property type="entry name" value="ALPHA-/EPSILON-SARCOGLYCAN FAMILY MEMBER"/>
    <property type="match status" value="1"/>
</dbReference>
<reference evidence="7" key="1">
    <citation type="submission" date="2016-11" db="UniProtKB">
        <authorList>
            <consortium name="WormBaseParasite"/>
        </authorList>
    </citation>
    <scope>IDENTIFICATION</scope>
</reference>
<dbReference type="SMART" id="SM00736">
    <property type="entry name" value="CADG"/>
    <property type="match status" value="1"/>
</dbReference>